<dbReference type="InParanoid" id="A0A0C3DSY0"/>
<sequence>MKKSFEAGCIKNCEPIRVIVLIGHTADYILNMLWLYFPRDCMEVTGFAANSLLEKDVSENLIPWNARVEILGGDISRKMKNTERIPIRYWREDSSWIIITTSAWFKMRAPIQILKIIGLAGLGCQDDDDFEAKDNQDSPPDWFDHSCFHVNGLHSSTSSSRTRISRALR</sequence>
<accession>A0A0C3DSY0</accession>
<reference evidence="1 2" key="1">
    <citation type="submission" date="2014-04" db="EMBL/GenBank/DDBJ databases">
        <authorList>
            <consortium name="DOE Joint Genome Institute"/>
            <person name="Kuo A."/>
            <person name="Martino E."/>
            <person name="Perotto S."/>
            <person name="Kohler A."/>
            <person name="Nagy L.G."/>
            <person name="Floudas D."/>
            <person name="Copeland A."/>
            <person name="Barry K.W."/>
            <person name="Cichocki N."/>
            <person name="Veneault-Fourrey C."/>
            <person name="LaButti K."/>
            <person name="Lindquist E.A."/>
            <person name="Lipzen A."/>
            <person name="Lundell T."/>
            <person name="Morin E."/>
            <person name="Murat C."/>
            <person name="Sun H."/>
            <person name="Tunlid A."/>
            <person name="Henrissat B."/>
            <person name="Grigoriev I.V."/>
            <person name="Hibbett D.S."/>
            <person name="Martin F."/>
            <person name="Nordberg H.P."/>
            <person name="Cantor M.N."/>
            <person name="Hua S.X."/>
        </authorList>
    </citation>
    <scope>NUCLEOTIDE SEQUENCE [LARGE SCALE GENOMIC DNA]</scope>
    <source>
        <strain evidence="1 2">Zn</strain>
    </source>
</reference>
<evidence type="ECO:0000313" key="1">
    <source>
        <dbReference type="EMBL" id="KIN05173.1"/>
    </source>
</evidence>
<evidence type="ECO:0000313" key="2">
    <source>
        <dbReference type="Proteomes" id="UP000054321"/>
    </source>
</evidence>
<keyword evidence="2" id="KW-1185">Reference proteome</keyword>
<proteinExistence type="predicted"/>
<dbReference type="AlphaFoldDB" id="A0A0C3DSY0"/>
<protein>
    <submittedName>
        <fullName evidence="1">Uncharacterized protein</fullName>
    </submittedName>
</protein>
<reference evidence="2" key="2">
    <citation type="submission" date="2015-01" db="EMBL/GenBank/DDBJ databases">
        <title>Evolutionary Origins and Diversification of the Mycorrhizal Mutualists.</title>
        <authorList>
            <consortium name="DOE Joint Genome Institute"/>
            <consortium name="Mycorrhizal Genomics Consortium"/>
            <person name="Kohler A."/>
            <person name="Kuo A."/>
            <person name="Nagy L.G."/>
            <person name="Floudas D."/>
            <person name="Copeland A."/>
            <person name="Barry K.W."/>
            <person name="Cichocki N."/>
            <person name="Veneault-Fourrey C."/>
            <person name="LaButti K."/>
            <person name="Lindquist E.A."/>
            <person name="Lipzen A."/>
            <person name="Lundell T."/>
            <person name="Morin E."/>
            <person name="Murat C."/>
            <person name="Riley R."/>
            <person name="Ohm R."/>
            <person name="Sun H."/>
            <person name="Tunlid A."/>
            <person name="Henrissat B."/>
            <person name="Grigoriev I.V."/>
            <person name="Hibbett D.S."/>
            <person name="Martin F."/>
        </authorList>
    </citation>
    <scope>NUCLEOTIDE SEQUENCE [LARGE SCALE GENOMIC DNA]</scope>
    <source>
        <strain evidence="2">Zn</strain>
    </source>
</reference>
<dbReference type="HOGENOM" id="CLU_1578992_0_0_1"/>
<dbReference type="Proteomes" id="UP000054321">
    <property type="component" value="Unassembled WGS sequence"/>
</dbReference>
<organism evidence="1 2">
    <name type="scientific">Oidiodendron maius (strain Zn)</name>
    <dbReference type="NCBI Taxonomy" id="913774"/>
    <lineage>
        <taxon>Eukaryota</taxon>
        <taxon>Fungi</taxon>
        <taxon>Dikarya</taxon>
        <taxon>Ascomycota</taxon>
        <taxon>Pezizomycotina</taxon>
        <taxon>Leotiomycetes</taxon>
        <taxon>Leotiomycetes incertae sedis</taxon>
        <taxon>Myxotrichaceae</taxon>
        <taxon>Oidiodendron</taxon>
    </lineage>
</organism>
<gene>
    <name evidence="1" type="ORF">OIDMADRAFT_50995</name>
</gene>
<name>A0A0C3DSY0_OIDMZ</name>
<dbReference type="EMBL" id="KN832872">
    <property type="protein sequence ID" value="KIN05173.1"/>
    <property type="molecule type" value="Genomic_DNA"/>
</dbReference>